<dbReference type="GO" id="GO:0016020">
    <property type="term" value="C:membrane"/>
    <property type="evidence" value="ECO:0007669"/>
    <property type="project" value="TreeGrafter"/>
</dbReference>
<dbReference type="InterPro" id="IPR022742">
    <property type="entry name" value="Hydrolase_4"/>
</dbReference>
<feature type="active site" description="Nucleophile" evidence="2">
    <location>
        <position position="93"/>
    </location>
</feature>
<name>W9G7Y7_9MICO</name>
<dbReference type="AlphaFoldDB" id="W9G7Y7"/>
<dbReference type="Proteomes" id="UP000019489">
    <property type="component" value="Unassembled WGS sequence"/>
</dbReference>
<dbReference type="PATRIC" id="fig|1386089.3.peg.3811"/>
<dbReference type="PANTHER" id="PTHR43798:SF31">
    <property type="entry name" value="AB HYDROLASE SUPERFAMILY PROTEIN YCLE"/>
    <property type="match status" value="1"/>
</dbReference>
<dbReference type="SUPFAM" id="SSF53474">
    <property type="entry name" value="alpha/beta-Hydrolases"/>
    <property type="match status" value="1"/>
</dbReference>
<dbReference type="eggNOG" id="COG1647">
    <property type="taxonomic scope" value="Bacteria"/>
</dbReference>
<dbReference type="InterPro" id="IPR029058">
    <property type="entry name" value="AB_hydrolase_fold"/>
</dbReference>
<dbReference type="GO" id="GO:0052689">
    <property type="term" value="F:carboxylic ester hydrolase activity"/>
    <property type="evidence" value="ECO:0007669"/>
    <property type="project" value="InterPro"/>
</dbReference>
<keyword evidence="1" id="KW-0378">Hydrolase</keyword>
<comment type="caution">
    <text evidence="6">The sequence shown here is derived from an EMBL/GenBank/DDBJ whole genome shotgun (WGS) entry which is preliminary data.</text>
</comment>
<accession>W9G7Y7</accession>
<feature type="domain" description="Serine aminopeptidase S33" evidence="5">
    <location>
        <begin position="16"/>
        <end position="229"/>
    </location>
</feature>
<dbReference type="InterPro" id="IPR012354">
    <property type="entry name" value="Esterase_lipase"/>
</dbReference>
<evidence type="ECO:0000313" key="7">
    <source>
        <dbReference type="Proteomes" id="UP000019489"/>
    </source>
</evidence>
<dbReference type="PIRSF" id="PIRSF017388">
    <property type="entry name" value="Esterase_lipase"/>
    <property type="match status" value="1"/>
</dbReference>
<gene>
    <name evidence="6" type="ORF">N865_19495</name>
</gene>
<sequence>MPVHPEAVPIFHEGDRTAVLLVHGFTGSPKSLRPWAEDLHARGHTVSVPRLPGHGTHWREMNRTTWAEWYAEAERELERLRDRSDHVVVGGLSMGGAIALRLAELRGDLVDGIVLVNPVVGIDDVRLRALPVLKHVVAGFPGISNDIKKPGQDECAYDRVPLKALHSQVGGWAEVVADLGRVHQPLLLFRSRVDHVVPASSSARVLERVSSADTTEVVLEDSFHVATLDNDAPAIFAETADFLRRITKESE</sequence>
<feature type="binding site" evidence="3">
    <location>
        <position position="94"/>
    </location>
    <ligand>
        <name>substrate</name>
    </ligand>
</feature>
<protein>
    <submittedName>
        <fullName evidence="6">Esterase</fullName>
    </submittedName>
</protein>
<dbReference type="Gene3D" id="3.40.50.1820">
    <property type="entry name" value="alpha/beta hydrolase"/>
    <property type="match status" value="1"/>
</dbReference>
<evidence type="ECO:0000256" key="4">
    <source>
        <dbReference type="PIRSR" id="PIRSR017388-3"/>
    </source>
</evidence>
<dbReference type="STRING" id="1386089.N865_19495"/>
<evidence type="ECO:0000259" key="5">
    <source>
        <dbReference type="Pfam" id="PF12146"/>
    </source>
</evidence>
<dbReference type="InterPro" id="IPR050266">
    <property type="entry name" value="AB_hydrolase_sf"/>
</dbReference>
<dbReference type="ESTHER" id="9mico-w9g7y7">
    <property type="family name" value="CarbLipBact_2"/>
</dbReference>
<proteinExistence type="predicted"/>
<keyword evidence="7" id="KW-1185">Reference proteome</keyword>
<feature type="active site" description="Charge relay system" evidence="2">
    <location>
        <position position="224"/>
    </location>
</feature>
<dbReference type="Pfam" id="PF12146">
    <property type="entry name" value="Hydrolase_4"/>
    <property type="match status" value="1"/>
</dbReference>
<dbReference type="PANTHER" id="PTHR43798">
    <property type="entry name" value="MONOACYLGLYCEROL LIPASE"/>
    <property type="match status" value="1"/>
</dbReference>
<dbReference type="EMBL" id="AWSA01000061">
    <property type="protein sequence ID" value="EWS99978.1"/>
    <property type="molecule type" value="Genomic_DNA"/>
</dbReference>
<reference evidence="6 7" key="1">
    <citation type="submission" date="2013-08" db="EMBL/GenBank/DDBJ databases">
        <title>Intrasporangium oryzae NRRL B-24470.</title>
        <authorList>
            <person name="Liu H."/>
            <person name="Wang G."/>
        </authorList>
    </citation>
    <scope>NUCLEOTIDE SEQUENCE [LARGE SCALE GENOMIC DNA]</scope>
    <source>
        <strain evidence="6 7">NRRL B-24470</strain>
    </source>
</reference>
<organism evidence="6 7">
    <name type="scientific">Intrasporangium oryzae NRRL B-24470</name>
    <dbReference type="NCBI Taxonomy" id="1386089"/>
    <lineage>
        <taxon>Bacteria</taxon>
        <taxon>Bacillati</taxon>
        <taxon>Actinomycetota</taxon>
        <taxon>Actinomycetes</taxon>
        <taxon>Micrococcales</taxon>
        <taxon>Intrasporangiaceae</taxon>
        <taxon>Intrasporangium</taxon>
    </lineage>
</organism>
<evidence type="ECO:0000313" key="6">
    <source>
        <dbReference type="EMBL" id="EWS99978.1"/>
    </source>
</evidence>
<dbReference type="OrthoDB" id="9786110at2"/>
<dbReference type="RefSeq" id="WP_034809502.1">
    <property type="nucleotide sequence ID" value="NZ_AWSA01000061.1"/>
</dbReference>
<feature type="binding site" evidence="3">
    <location>
        <position position="25"/>
    </location>
    <ligand>
        <name>substrate</name>
    </ligand>
</feature>
<evidence type="ECO:0000256" key="2">
    <source>
        <dbReference type="PIRSR" id="PIRSR017388-1"/>
    </source>
</evidence>
<feature type="site" description="Important for substrate specificity" evidence="4">
    <location>
        <position position="143"/>
    </location>
</feature>
<evidence type="ECO:0000256" key="1">
    <source>
        <dbReference type="ARBA" id="ARBA00022801"/>
    </source>
</evidence>
<feature type="active site" description="Charge relay system" evidence="2">
    <location>
        <position position="194"/>
    </location>
</feature>
<evidence type="ECO:0000256" key="3">
    <source>
        <dbReference type="PIRSR" id="PIRSR017388-2"/>
    </source>
</evidence>